<dbReference type="InterPro" id="IPR013830">
    <property type="entry name" value="SGNH_hydro"/>
</dbReference>
<dbReference type="SUPFAM" id="SSF52266">
    <property type="entry name" value="SGNH hydrolase"/>
    <property type="match status" value="1"/>
</dbReference>
<name>A0ABT2TLA2_9FIRM</name>
<dbReference type="PANTHER" id="PTHR30383">
    <property type="entry name" value="THIOESTERASE 1/PROTEASE 1/LYSOPHOSPHOLIPASE L1"/>
    <property type="match status" value="1"/>
</dbReference>
<dbReference type="PANTHER" id="PTHR30383:SF5">
    <property type="entry name" value="SGNH HYDROLASE-TYPE ESTERASE DOMAIN-CONTAINING PROTEIN"/>
    <property type="match status" value="1"/>
</dbReference>
<accession>A0ABT2TLA2</accession>
<sequence>MRIICLGDSLTAGLGLKQGTLWTDLLEQESQNSYCNCGIPGDTTGGMLARFDRDVVHNDGKLVILMGGGNDFIMGASVETVQSNIMALVHQTYFCRKVPVIGIPMEFDLESLRSDWKDFADFKKVNEKMCRYREWIYRFSKTFHTDILDFQKAFAGVRKYGYESYFSDGVHPNEKGNRLMADLILGLGM</sequence>
<proteinExistence type="predicted"/>
<dbReference type="InterPro" id="IPR051532">
    <property type="entry name" value="Ester_Hydrolysis_Enzymes"/>
</dbReference>
<evidence type="ECO:0000313" key="3">
    <source>
        <dbReference type="Proteomes" id="UP001652442"/>
    </source>
</evidence>
<keyword evidence="3" id="KW-1185">Reference proteome</keyword>
<dbReference type="EMBL" id="JAOQJQ010000005">
    <property type="protein sequence ID" value="MCU6762985.1"/>
    <property type="molecule type" value="Genomic_DNA"/>
</dbReference>
<protein>
    <submittedName>
        <fullName evidence="2">GDSL-type esterase/lipase family protein</fullName>
    </submittedName>
</protein>
<dbReference type="InterPro" id="IPR036514">
    <property type="entry name" value="SGNH_hydro_sf"/>
</dbReference>
<reference evidence="2 3" key="1">
    <citation type="journal article" date="2021" name="ISME Commun">
        <title>Automated analysis of genomic sequences facilitates high-throughput and comprehensive description of bacteria.</title>
        <authorList>
            <person name="Hitch T.C.A."/>
        </authorList>
    </citation>
    <scope>NUCLEOTIDE SEQUENCE [LARGE SCALE GENOMIC DNA]</scope>
    <source>
        <strain evidence="2 3">Sanger_109</strain>
    </source>
</reference>
<gene>
    <name evidence="2" type="ORF">OCV88_11710</name>
</gene>
<dbReference type="Gene3D" id="3.40.50.1110">
    <property type="entry name" value="SGNH hydrolase"/>
    <property type="match status" value="1"/>
</dbReference>
<dbReference type="RefSeq" id="WP_158425643.1">
    <property type="nucleotide sequence ID" value="NZ_JAOQJQ010000005.1"/>
</dbReference>
<organism evidence="2 3">
    <name type="scientific">Brotonthovivens ammoniilytica</name>
    <dbReference type="NCBI Taxonomy" id="2981725"/>
    <lineage>
        <taxon>Bacteria</taxon>
        <taxon>Bacillati</taxon>
        <taxon>Bacillota</taxon>
        <taxon>Clostridia</taxon>
        <taxon>Lachnospirales</taxon>
        <taxon>Lachnospiraceae</taxon>
        <taxon>Brotonthovivens</taxon>
    </lineage>
</organism>
<dbReference type="Proteomes" id="UP001652442">
    <property type="component" value="Unassembled WGS sequence"/>
</dbReference>
<comment type="caution">
    <text evidence="2">The sequence shown here is derived from an EMBL/GenBank/DDBJ whole genome shotgun (WGS) entry which is preliminary data.</text>
</comment>
<evidence type="ECO:0000313" key="2">
    <source>
        <dbReference type="EMBL" id="MCU6762985.1"/>
    </source>
</evidence>
<evidence type="ECO:0000259" key="1">
    <source>
        <dbReference type="Pfam" id="PF13472"/>
    </source>
</evidence>
<dbReference type="Pfam" id="PF13472">
    <property type="entry name" value="Lipase_GDSL_2"/>
    <property type="match status" value="1"/>
</dbReference>
<feature type="domain" description="SGNH hydrolase-type esterase" evidence="1">
    <location>
        <begin position="5"/>
        <end position="179"/>
    </location>
</feature>